<organism evidence="2">
    <name type="scientific">termite gut metagenome</name>
    <dbReference type="NCBI Taxonomy" id="433724"/>
    <lineage>
        <taxon>unclassified sequences</taxon>
        <taxon>metagenomes</taxon>
        <taxon>organismal metagenomes</taxon>
    </lineage>
</organism>
<reference evidence="2" key="1">
    <citation type="submission" date="2019-03" db="EMBL/GenBank/DDBJ databases">
        <title>Single cell metagenomics reveals metabolic interactions within the superorganism composed of flagellate Streblomastix strix and complex community of Bacteroidetes bacteria on its surface.</title>
        <authorList>
            <person name="Treitli S.C."/>
            <person name="Kolisko M."/>
            <person name="Husnik F."/>
            <person name="Keeling P."/>
            <person name="Hampl V."/>
        </authorList>
    </citation>
    <scope>NUCLEOTIDE SEQUENCE</scope>
    <source>
        <strain evidence="2">STM</strain>
    </source>
</reference>
<name>A0A5J4QBB6_9ZZZZ</name>
<proteinExistence type="predicted"/>
<dbReference type="EMBL" id="SNRY01004087">
    <property type="protein sequence ID" value="KAA6318772.1"/>
    <property type="molecule type" value="Genomic_DNA"/>
</dbReference>
<comment type="caution">
    <text evidence="2">The sequence shown here is derived from an EMBL/GenBank/DDBJ whole genome shotgun (WGS) entry which is preliminary data.</text>
</comment>
<sequence length="341" mass="39925">MKKIAYIKLSHEEANRKIWDSLILKYPSIKQKNRLLGYLWLVAVSTSYGFIAIISLFSFLSLFFKDIRYTPHYIQTVIRVNRMTREQANEYLDSMRLEYKKRLSYGNISLKEQSRMDATFEWLYKQYQLPELWAGKPDEVLANLLEMKDSVNGNFQELKGIVSEGNNEIKTLSEYANRKQVEEEKEQSRKQHLTQAQTNQFKSAYLRECGRNLASFEPAFTDKELDMLVDCCNSIPIFTRNVEKRDLEDILYCTHKAPLQVRVNRHIAFLFDELRKSHLICSTWMSVASRHQCFISKQNDKLLTPKDLSTALTESSKIKQSVKDNIRDSINRILSAHPQNA</sequence>
<dbReference type="AlphaFoldDB" id="A0A5J4QBB6"/>
<keyword evidence="1" id="KW-0472">Membrane</keyword>
<evidence type="ECO:0000256" key="1">
    <source>
        <dbReference type="SAM" id="Phobius"/>
    </source>
</evidence>
<keyword evidence="1" id="KW-1133">Transmembrane helix</keyword>
<protein>
    <submittedName>
        <fullName evidence="2">Uncharacterized protein</fullName>
    </submittedName>
</protein>
<evidence type="ECO:0000313" key="2">
    <source>
        <dbReference type="EMBL" id="KAA6318772.1"/>
    </source>
</evidence>
<keyword evidence="1" id="KW-0812">Transmembrane</keyword>
<gene>
    <name evidence="2" type="ORF">EZS27_031260</name>
</gene>
<feature type="transmembrane region" description="Helical" evidence="1">
    <location>
        <begin position="35"/>
        <end position="64"/>
    </location>
</feature>
<accession>A0A5J4QBB6</accession>